<dbReference type="PANTHER" id="PTHR23513">
    <property type="entry name" value="INTEGRAL MEMBRANE EFFLUX PROTEIN-RELATED"/>
    <property type="match status" value="1"/>
</dbReference>
<feature type="transmembrane region" description="Helical" evidence="7">
    <location>
        <begin position="466"/>
        <end position="484"/>
    </location>
</feature>
<name>A0A8J3EZ69_9ACTN</name>
<dbReference type="PANTHER" id="PTHR23513:SF6">
    <property type="entry name" value="MAJOR FACILITATOR SUPERFAMILY ASSOCIATED DOMAIN-CONTAINING PROTEIN"/>
    <property type="match status" value="1"/>
</dbReference>
<evidence type="ECO:0000256" key="5">
    <source>
        <dbReference type="ARBA" id="ARBA00023136"/>
    </source>
</evidence>
<dbReference type="SUPFAM" id="SSF103473">
    <property type="entry name" value="MFS general substrate transporter"/>
    <property type="match status" value="1"/>
</dbReference>
<evidence type="ECO:0000256" key="2">
    <source>
        <dbReference type="ARBA" id="ARBA00022475"/>
    </source>
</evidence>
<evidence type="ECO:0000256" key="3">
    <source>
        <dbReference type="ARBA" id="ARBA00022692"/>
    </source>
</evidence>
<keyword evidence="2" id="KW-1003">Cell membrane</keyword>
<evidence type="ECO:0000259" key="8">
    <source>
        <dbReference type="PROSITE" id="PS50850"/>
    </source>
</evidence>
<comment type="caution">
    <text evidence="9">The sequence shown here is derived from an EMBL/GenBank/DDBJ whole genome shotgun (WGS) entry which is preliminary data.</text>
</comment>
<dbReference type="GO" id="GO:0022857">
    <property type="term" value="F:transmembrane transporter activity"/>
    <property type="evidence" value="ECO:0007669"/>
    <property type="project" value="InterPro"/>
</dbReference>
<accession>A0A8J3EZ69</accession>
<keyword evidence="4 7" id="KW-1133">Transmembrane helix</keyword>
<reference evidence="9" key="2">
    <citation type="submission" date="2020-09" db="EMBL/GenBank/DDBJ databases">
        <authorList>
            <person name="Sun Q."/>
            <person name="Zhou Y."/>
        </authorList>
    </citation>
    <scope>NUCLEOTIDE SEQUENCE</scope>
    <source>
        <strain evidence="9">CGMCC 1.14988</strain>
    </source>
</reference>
<feature type="transmembrane region" description="Helical" evidence="7">
    <location>
        <begin position="187"/>
        <end position="214"/>
    </location>
</feature>
<feature type="transmembrane region" description="Helical" evidence="7">
    <location>
        <begin position="309"/>
        <end position="331"/>
    </location>
</feature>
<dbReference type="AlphaFoldDB" id="A0A8J3EZ69"/>
<dbReference type="InterPro" id="IPR011701">
    <property type="entry name" value="MFS"/>
</dbReference>
<feature type="transmembrane region" description="Helical" evidence="7">
    <location>
        <begin position="343"/>
        <end position="364"/>
    </location>
</feature>
<dbReference type="GO" id="GO:0005886">
    <property type="term" value="C:plasma membrane"/>
    <property type="evidence" value="ECO:0007669"/>
    <property type="project" value="UniProtKB-SubCell"/>
</dbReference>
<dbReference type="InterPro" id="IPR020846">
    <property type="entry name" value="MFS_dom"/>
</dbReference>
<dbReference type="PROSITE" id="PS50850">
    <property type="entry name" value="MFS"/>
    <property type="match status" value="1"/>
</dbReference>
<dbReference type="CDD" id="cd06173">
    <property type="entry name" value="MFS_MefA_like"/>
    <property type="match status" value="1"/>
</dbReference>
<organism evidence="9 10">
    <name type="scientific">Egicoccus halophilus</name>
    <dbReference type="NCBI Taxonomy" id="1670830"/>
    <lineage>
        <taxon>Bacteria</taxon>
        <taxon>Bacillati</taxon>
        <taxon>Actinomycetota</taxon>
        <taxon>Nitriliruptoria</taxon>
        <taxon>Egicoccales</taxon>
        <taxon>Egicoccaceae</taxon>
        <taxon>Egicoccus</taxon>
    </lineage>
</organism>
<dbReference type="Pfam" id="PF07690">
    <property type="entry name" value="MFS_1"/>
    <property type="match status" value="1"/>
</dbReference>
<dbReference type="InterPro" id="IPR036259">
    <property type="entry name" value="MFS_trans_sf"/>
</dbReference>
<proteinExistence type="predicted"/>
<keyword evidence="3 7" id="KW-0812">Transmembrane</keyword>
<dbReference type="Gene3D" id="1.20.1250.20">
    <property type="entry name" value="MFS general substrate transporter like domains"/>
    <property type="match status" value="1"/>
</dbReference>
<evidence type="ECO:0000313" key="9">
    <source>
        <dbReference type="EMBL" id="GGI09315.1"/>
    </source>
</evidence>
<evidence type="ECO:0000256" key="6">
    <source>
        <dbReference type="SAM" id="MobiDB-lite"/>
    </source>
</evidence>
<comment type="subcellular location">
    <subcellularLocation>
        <location evidence="1">Cell membrane</location>
        <topology evidence="1">Multi-pass membrane protein</topology>
    </subcellularLocation>
</comment>
<evidence type="ECO:0000256" key="1">
    <source>
        <dbReference type="ARBA" id="ARBA00004651"/>
    </source>
</evidence>
<keyword evidence="10" id="KW-1185">Reference proteome</keyword>
<feature type="transmembrane region" description="Helical" evidence="7">
    <location>
        <begin position="376"/>
        <end position="393"/>
    </location>
</feature>
<feature type="transmembrane region" description="Helical" evidence="7">
    <location>
        <begin position="112"/>
        <end position="136"/>
    </location>
</feature>
<dbReference type="Proteomes" id="UP000650511">
    <property type="component" value="Unassembled WGS sequence"/>
</dbReference>
<sequence>MCETPASFTEPGSNVSPQTTGQTPPAPEVATGPLGRNYLKLWTASTVSNLGDGIDNAALPLLAEALTRDPLLFAGVATANRLPWLLFSLHAGAIADRVDRRKLMVVSNAIRFVLMGALGLAVLTDTASIWLLYLVALGLGTFEVLFDNAAQALMPAVVSREQLEKANGRLFAGEIVTNQFAGPPLGALLFGVAASLPILLDAGTFLVSATLIAMMSGDFHRRRRAVPPRPVAGAGVTDGDPVASPTELAPGADPSLPLDARTDADAGTREGPSASDVAPGPVEASASPRMRTEIAEGLRWLWQHRLLRTLAILLAAMNGTGAFGAAILALYAVGEGSVLGLDAFGWGLLLTAGAAGSFAASFVAERVVARFGRSRALWMTLLSAVVVPLGIGLTSRVGVVVAAQVLYGFAAVLWNVITVSLRQSIIPDDLLGRVNSVYRFLGWGAIPVGSLLGGVIASGLGLRAPWIAAAVVMAIALLAAVGTINDRTIDAARAATT</sequence>
<gene>
    <name evidence="9" type="ORF">GCM10011354_33470</name>
</gene>
<evidence type="ECO:0000256" key="4">
    <source>
        <dbReference type="ARBA" id="ARBA00022989"/>
    </source>
</evidence>
<keyword evidence="5 7" id="KW-0472">Membrane</keyword>
<feature type="transmembrane region" description="Helical" evidence="7">
    <location>
        <begin position="440"/>
        <end position="460"/>
    </location>
</feature>
<evidence type="ECO:0000256" key="7">
    <source>
        <dbReference type="SAM" id="Phobius"/>
    </source>
</evidence>
<dbReference type="EMBL" id="BMHA01000014">
    <property type="protein sequence ID" value="GGI09315.1"/>
    <property type="molecule type" value="Genomic_DNA"/>
</dbReference>
<feature type="region of interest" description="Disordered" evidence="6">
    <location>
        <begin position="229"/>
        <end position="288"/>
    </location>
</feature>
<reference evidence="9" key="1">
    <citation type="journal article" date="2014" name="Int. J. Syst. Evol. Microbiol.">
        <title>Complete genome sequence of Corynebacterium casei LMG S-19264T (=DSM 44701T), isolated from a smear-ripened cheese.</title>
        <authorList>
            <consortium name="US DOE Joint Genome Institute (JGI-PGF)"/>
            <person name="Walter F."/>
            <person name="Albersmeier A."/>
            <person name="Kalinowski J."/>
            <person name="Ruckert C."/>
        </authorList>
    </citation>
    <scope>NUCLEOTIDE SEQUENCE</scope>
    <source>
        <strain evidence="9">CGMCC 1.14988</strain>
    </source>
</reference>
<feature type="transmembrane region" description="Helical" evidence="7">
    <location>
        <begin position="399"/>
        <end position="419"/>
    </location>
</feature>
<feature type="compositionally biased region" description="Polar residues" evidence="6">
    <location>
        <begin position="1"/>
        <end position="23"/>
    </location>
</feature>
<feature type="domain" description="Major facilitator superfamily (MFS) profile" evidence="8">
    <location>
        <begin position="310"/>
        <end position="497"/>
    </location>
</feature>
<evidence type="ECO:0000313" key="10">
    <source>
        <dbReference type="Proteomes" id="UP000650511"/>
    </source>
</evidence>
<feature type="region of interest" description="Disordered" evidence="6">
    <location>
        <begin position="1"/>
        <end position="29"/>
    </location>
</feature>
<protein>
    <submittedName>
        <fullName evidence="9">MFS transporter</fullName>
    </submittedName>
</protein>